<protein>
    <recommendedName>
        <fullName evidence="3">Cell division protein FtsL</fullName>
    </recommendedName>
</protein>
<accession>A0A2H0LM27</accession>
<sequence>MITHSKRAYSGLALLTIALLLYVHTQIMIFQVSYNIQSKEKQLVELGDELKAHQYAVSQLHSLSYLEKRKEEANLKLVLPKTVKVIPIPMTKSVDHPIEAPAVVKRGIFSFVNFIKEAQAKTAQS</sequence>
<organism evidence="1 2">
    <name type="scientific">Candidatus Abzuiibacterium crystallinum</name>
    <dbReference type="NCBI Taxonomy" id="1974748"/>
    <lineage>
        <taxon>Bacteria</taxon>
        <taxon>Pseudomonadati</taxon>
        <taxon>Candidatus Omnitrophota</taxon>
        <taxon>Candidatus Abzuiibacterium</taxon>
    </lineage>
</organism>
<dbReference type="AlphaFoldDB" id="A0A2H0LM27"/>
<comment type="caution">
    <text evidence="1">The sequence shown here is derived from an EMBL/GenBank/DDBJ whole genome shotgun (WGS) entry which is preliminary data.</text>
</comment>
<dbReference type="Proteomes" id="UP000230859">
    <property type="component" value="Unassembled WGS sequence"/>
</dbReference>
<evidence type="ECO:0000313" key="2">
    <source>
        <dbReference type="Proteomes" id="UP000230859"/>
    </source>
</evidence>
<dbReference type="EMBL" id="PCVY01000066">
    <property type="protein sequence ID" value="PIQ85411.1"/>
    <property type="molecule type" value="Genomic_DNA"/>
</dbReference>
<evidence type="ECO:0008006" key="3">
    <source>
        <dbReference type="Google" id="ProtNLM"/>
    </source>
</evidence>
<name>A0A2H0LM27_9BACT</name>
<reference evidence="1 2" key="1">
    <citation type="submission" date="2017-09" db="EMBL/GenBank/DDBJ databases">
        <title>Depth-based differentiation of microbial function through sediment-hosted aquifers and enrichment of novel symbionts in the deep terrestrial subsurface.</title>
        <authorList>
            <person name="Probst A.J."/>
            <person name="Ladd B."/>
            <person name="Jarett J.K."/>
            <person name="Geller-Mcgrath D.E."/>
            <person name="Sieber C.M."/>
            <person name="Emerson J.B."/>
            <person name="Anantharaman K."/>
            <person name="Thomas B.C."/>
            <person name="Malmstrom R."/>
            <person name="Stieglmeier M."/>
            <person name="Klingl A."/>
            <person name="Woyke T."/>
            <person name="Ryan C.M."/>
            <person name="Banfield J.F."/>
        </authorList>
    </citation>
    <scope>NUCLEOTIDE SEQUENCE [LARGE SCALE GENOMIC DNA]</scope>
    <source>
        <strain evidence="1">CG11_big_fil_rev_8_21_14_0_20_45_26</strain>
    </source>
</reference>
<evidence type="ECO:0000313" key="1">
    <source>
        <dbReference type="EMBL" id="PIQ85411.1"/>
    </source>
</evidence>
<proteinExistence type="predicted"/>
<gene>
    <name evidence="1" type="ORF">COV74_08850</name>
</gene>